<accession>A0A7S0VUY9</accession>
<feature type="domain" description="Thioredoxin" evidence="3">
    <location>
        <begin position="9"/>
        <end position="163"/>
    </location>
</feature>
<feature type="signal peptide" evidence="2">
    <location>
        <begin position="1"/>
        <end position="20"/>
    </location>
</feature>
<dbReference type="PROSITE" id="PS00194">
    <property type="entry name" value="THIOREDOXIN_1"/>
    <property type="match status" value="1"/>
</dbReference>
<dbReference type="InterPro" id="IPR013766">
    <property type="entry name" value="Thioredoxin_domain"/>
</dbReference>
<dbReference type="InterPro" id="IPR017937">
    <property type="entry name" value="Thioredoxin_CS"/>
</dbReference>
<evidence type="ECO:0000256" key="2">
    <source>
        <dbReference type="SAM" id="SignalP"/>
    </source>
</evidence>
<gene>
    <name evidence="4" type="ORF">HTEP1355_LOCUS10773</name>
</gene>
<dbReference type="InterPro" id="IPR036249">
    <property type="entry name" value="Thioredoxin-like_sf"/>
</dbReference>
<evidence type="ECO:0000313" key="4">
    <source>
        <dbReference type="EMBL" id="CAD8797133.1"/>
    </source>
</evidence>
<keyword evidence="1 2" id="KW-0732">Signal</keyword>
<dbReference type="PANTHER" id="PTHR15337:SF11">
    <property type="entry name" value="THIOREDOXIN DOMAIN-CONTAINING PROTEIN"/>
    <property type="match status" value="1"/>
</dbReference>
<organism evidence="4">
    <name type="scientific">Hemiselmis tepida</name>
    <dbReference type="NCBI Taxonomy" id="464990"/>
    <lineage>
        <taxon>Eukaryota</taxon>
        <taxon>Cryptophyceae</taxon>
        <taxon>Cryptomonadales</taxon>
        <taxon>Hemiselmidaceae</taxon>
        <taxon>Hemiselmis</taxon>
    </lineage>
</organism>
<evidence type="ECO:0000259" key="3">
    <source>
        <dbReference type="PROSITE" id="PS51352"/>
    </source>
</evidence>
<dbReference type="EMBL" id="HBFN01018419">
    <property type="protein sequence ID" value="CAD8797133.1"/>
    <property type="molecule type" value="Transcribed_RNA"/>
</dbReference>
<dbReference type="Pfam" id="PF13899">
    <property type="entry name" value="Thioredoxin_7"/>
    <property type="match status" value="1"/>
</dbReference>
<evidence type="ECO:0000256" key="1">
    <source>
        <dbReference type="ARBA" id="ARBA00022729"/>
    </source>
</evidence>
<dbReference type="SUPFAM" id="SSF52833">
    <property type="entry name" value="Thioredoxin-like"/>
    <property type="match status" value="1"/>
</dbReference>
<dbReference type="GO" id="GO:0005783">
    <property type="term" value="C:endoplasmic reticulum"/>
    <property type="evidence" value="ECO:0007669"/>
    <property type="project" value="TreeGrafter"/>
</dbReference>
<name>A0A7S0VUY9_9CRYP</name>
<protein>
    <recommendedName>
        <fullName evidence="3">Thioredoxin domain-containing protein</fullName>
    </recommendedName>
</protein>
<reference evidence="4" key="1">
    <citation type="submission" date="2021-01" db="EMBL/GenBank/DDBJ databases">
        <authorList>
            <person name="Corre E."/>
            <person name="Pelletier E."/>
            <person name="Niang G."/>
            <person name="Scheremetjew M."/>
            <person name="Finn R."/>
            <person name="Kale V."/>
            <person name="Holt S."/>
            <person name="Cochrane G."/>
            <person name="Meng A."/>
            <person name="Brown T."/>
            <person name="Cohen L."/>
        </authorList>
    </citation>
    <scope>NUCLEOTIDE SEQUENCE</scope>
    <source>
        <strain evidence="4">CCMP443</strain>
    </source>
</reference>
<dbReference type="InterPro" id="IPR051099">
    <property type="entry name" value="AGR/TXD"/>
</dbReference>
<dbReference type="Gene3D" id="3.40.30.10">
    <property type="entry name" value="Glutaredoxin"/>
    <property type="match status" value="1"/>
</dbReference>
<feature type="chain" id="PRO_5030734383" description="Thioredoxin domain-containing protein" evidence="2">
    <location>
        <begin position="21"/>
        <end position="171"/>
    </location>
</feature>
<proteinExistence type="predicted"/>
<sequence>MARAVMATLLAAAFVCAVSAEQVSGSVGGRGFGDTINWVSFSEGIAEAEATQKPAMVVIHKSWCGACKALGPKVAGNSEIAELAKDFVMINVHDDEEANTTEKFKPDGGYIPRVIFFDGLHGEVLLDNINKGGNPSYKYFHTGAESIVASMKEVKDLFQSEAFRSKGKAEL</sequence>
<dbReference type="PANTHER" id="PTHR15337">
    <property type="entry name" value="ANTERIOR GRADIENT PROTEIN-RELATED"/>
    <property type="match status" value="1"/>
</dbReference>
<dbReference type="AlphaFoldDB" id="A0A7S0VUY9"/>
<dbReference type="PROSITE" id="PS51352">
    <property type="entry name" value="THIOREDOXIN_2"/>
    <property type="match status" value="1"/>
</dbReference>